<sequence>MADSESTPSSSALAPLSPVSSSIRNLCQISQFLYNLFGFEFCFAEFVGDFYFSDCLNDDLKGFFETLFGGFADLDLKKFDFFETAFVP</sequence>
<dbReference type="EMBL" id="JBBNAF010000005">
    <property type="protein sequence ID" value="KAK9142742.1"/>
    <property type="molecule type" value="Genomic_DNA"/>
</dbReference>
<dbReference type="Proteomes" id="UP001420932">
    <property type="component" value="Unassembled WGS sequence"/>
</dbReference>
<name>A0AAP0K1D6_9MAGN</name>
<reference evidence="1 2" key="1">
    <citation type="submission" date="2024-01" db="EMBL/GenBank/DDBJ databases">
        <title>Genome assemblies of Stephania.</title>
        <authorList>
            <person name="Yang L."/>
        </authorList>
    </citation>
    <scope>NUCLEOTIDE SEQUENCE [LARGE SCALE GENOMIC DNA]</scope>
    <source>
        <strain evidence="1">YNDBR</strain>
        <tissue evidence="1">Leaf</tissue>
    </source>
</reference>
<evidence type="ECO:0000313" key="1">
    <source>
        <dbReference type="EMBL" id="KAK9142742.1"/>
    </source>
</evidence>
<gene>
    <name evidence="1" type="ORF">Syun_012142</name>
</gene>
<keyword evidence="2" id="KW-1185">Reference proteome</keyword>
<accession>A0AAP0K1D6</accession>
<organism evidence="1 2">
    <name type="scientific">Stephania yunnanensis</name>
    <dbReference type="NCBI Taxonomy" id="152371"/>
    <lineage>
        <taxon>Eukaryota</taxon>
        <taxon>Viridiplantae</taxon>
        <taxon>Streptophyta</taxon>
        <taxon>Embryophyta</taxon>
        <taxon>Tracheophyta</taxon>
        <taxon>Spermatophyta</taxon>
        <taxon>Magnoliopsida</taxon>
        <taxon>Ranunculales</taxon>
        <taxon>Menispermaceae</taxon>
        <taxon>Menispermoideae</taxon>
        <taxon>Cissampelideae</taxon>
        <taxon>Stephania</taxon>
    </lineage>
</organism>
<proteinExistence type="predicted"/>
<dbReference type="AlphaFoldDB" id="A0AAP0K1D6"/>
<evidence type="ECO:0000313" key="2">
    <source>
        <dbReference type="Proteomes" id="UP001420932"/>
    </source>
</evidence>
<protein>
    <submittedName>
        <fullName evidence="1">Uncharacterized protein</fullName>
    </submittedName>
</protein>
<comment type="caution">
    <text evidence="1">The sequence shown here is derived from an EMBL/GenBank/DDBJ whole genome shotgun (WGS) entry which is preliminary data.</text>
</comment>